<reference evidence="1 2" key="1">
    <citation type="journal article" date="2014" name="Agronomy (Basel)">
        <title>A Draft Genome Sequence for Ensete ventricosum, the Drought-Tolerant Tree Against Hunger.</title>
        <authorList>
            <person name="Harrison J."/>
            <person name="Moore K.A."/>
            <person name="Paszkiewicz K."/>
            <person name="Jones T."/>
            <person name="Grant M."/>
            <person name="Ambacheew D."/>
            <person name="Muzemil S."/>
            <person name="Studholme D.J."/>
        </authorList>
    </citation>
    <scope>NUCLEOTIDE SEQUENCE [LARGE SCALE GENOMIC DNA]</scope>
</reference>
<proteinExistence type="predicted"/>
<organism evidence="1 2">
    <name type="scientific">Ensete ventricosum</name>
    <name type="common">Abyssinian banana</name>
    <name type="synonym">Musa ensete</name>
    <dbReference type="NCBI Taxonomy" id="4639"/>
    <lineage>
        <taxon>Eukaryota</taxon>
        <taxon>Viridiplantae</taxon>
        <taxon>Streptophyta</taxon>
        <taxon>Embryophyta</taxon>
        <taxon>Tracheophyta</taxon>
        <taxon>Spermatophyta</taxon>
        <taxon>Magnoliopsida</taxon>
        <taxon>Liliopsida</taxon>
        <taxon>Zingiberales</taxon>
        <taxon>Musaceae</taxon>
        <taxon>Ensete</taxon>
    </lineage>
</organism>
<name>A0A427AC61_ENSVE</name>
<dbReference type="PANTHER" id="PTHR44303:SF2">
    <property type="entry name" value="DNAJ HOMOLOG SUBFAMILY C MEMBER 16"/>
    <property type="match status" value="1"/>
</dbReference>
<evidence type="ECO:0000313" key="2">
    <source>
        <dbReference type="Proteomes" id="UP000287651"/>
    </source>
</evidence>
<protein>
    <submittedName>
        <fullName evidence="1">Uncharacterized protein</fullName>
    </submittedName>
</protein>
<dbReference type="PANTHER" id="PTHR44303">
    <property type="entry name" value="DNAJ HOMOLOG SUBFAMILY C MEMBER 16"/>
    <property type="match status" value="1"/>
</dbReference>
<dbReference type="EMBL" id="AMZH03002978">
    <property type="protein sequence ID" value="RRT73809.1"/>
    <property type="molecule type" value="Genomic_DNA"/>
</dbReference>
<comment type="caution">
    <text evidence="1">The sequence shown here is derived from an EMBL/GenBank/DDBJ whole genome shotgun (WGS) entry which is preliminary data.</text>
</comment>
<dbReference type="InterPro" id="IPR052448">
    <property type="entry name" value="DnaJ_C16_autophagy_reg"/>
</dbReference>
<sequence>MSLMHLTVYGSQVKVICFSKTGERATPFIRKAAKDYQAEASFAFVLWKELEFSLWWNMYCNKLPFNFIIRFGVESAPAFLFLKDTYSKPFVYHGIFFWYPELPQLRSVTSMELGCDARGFSRAGSDTLTWYCLVLVGRAGRAMAQMREVSLTIYRVRDMLMTGDDSDYARKVNVSVPTVAATAVKENRLTLTWLDGDVQLVSHFAYISYLLFCLMFVTSMQKYCQFFLDSEFYKSCGPRRYENDVDVPQIFIVRYLRNSTEDNVEADKWKHFRDQYMGKDANAASQLIARYTGSDDVKEVRALPLSFC</sequence>
<dbReference type="Proteomes" id="UP000287651">
    <property type="component" value="Unassembled WGS sequence"/>
</dbReference>
<dbReference type="AlphaFoldDB" id="A0A427AC61"/>
<evidence type="ECO:0000313" key="1">
    <source>
        <dbReference type="EMBL" id="RRT73809.1"/>
    </source>
</evidence>
<gene>
    <name evidence="1" type="ORF">B296_00028685</name>
</gene>
<accession>A0A427AC61</accession>